<reference evidence="1 2" key="1">
    <citation type="submission" date="2017-08" db="EMBL/GenBank/DDBJ databases">
        <title>Complete Genome Sequence of Streptomyces formicae KY5, the formicamycin producer.</title>
        <authorList>
            <person name="Holmes N.A."/>
            <person name="Devine R."/>
            <person name="Qin Z."/>
            <person name="Seipke R.F."/>
            <person name="Wilkinson B."/>
            <person name="Hutchings M.I."/>
        </authorList>
    </citation>
    <scope>NUCLEOTIDE SEQUENCE [LARGE SCALE GENOMIC DNA]</scope>
    <source>
        <strain evidence="1 2">KY5</strain>
    </source>
</reference>
<dbReference type="InterPro" id="IPR036513">
    <property type="entry name" value="STAS_dom_sf"/>
</dbReference>
<keyword evidence="2" id="KW-1185">Reference proteome</keyword>
<dbReference type="RefSeq" id="WP_098246541.1">
    <property type="nucleotide sequence ID" value="NZ_CP022685.1"/>
</dbReference>
<dbReference type="Proteomes" id="UP000221011">
    <property type="component" value="Chromosome"/>
</dbReference>
<evidence type="ECO:0000313" key="2">
    <source>
        <dbReference type="Proteomes" id="UP000221011"/>
    </source>
</evidence>
<evidence type="ECO:0008006" key="3">
    <source>
        <dbReference type="Google" id="ProtNLM"/>
    </source>
</evidence>
<dbReference type="KEGG" id="sfk:KY5_7603c"/>
<organism evidence="1 2">
    <name type="scientific">Streptomyces formicae</name>
    <dbReference type="NCBI Taxonomy" id="1616117"/>
    <lineage>
        <taxon>Bacteria</taxon>
        <taxon>Bacillati</taxon>
        <taxon>Actinomycetota</taxon>
        <taxon>Actinomycetes</taxon>
        <taxon>Kitasatosporales</taxon>
        <taxon>Streptomycetaceae</taxon>
        <taxon>Streptomyces</taxon>
    </lineage>
</organism>
<dbReference type="EMBL" id="CP022685">
    <property type="protein sequence ID" value="ATL32621.1"/>
    <property type="molecule type" value="Genomic_DNA"/>
</dbReference>
<accession>A0A291QLP1</accession>
<gene>
    <name evidence="1" type="ORF">KY5_7603c</name>
</gene>
<protein>
    <recommendedName>
        <fullName evidence="3">STAS domain-containing protein</fullName>
    </recommendedName>
</protein>
<proteinExistence type="predicted"/>
<evidence type="ECO:0000313" key="1">
    <source>
        <dbReference type="EMBL" id="ATL32621.1"/>
    </source>
</evidence>
<name>A0A291QLP1_9ACTN</name>
<sequence length="99" mass="10871">MLPLHDTPGVRLRGEVFGSHRGPLALVLTEEAARTGEIVLDLTDVHFVSNSILDILTVLASRLVSPQCLLVKASADLKLRERTDARGWNEIATVRLEES</sequence>
<dbReference type="SUPFAM" id="SSF52091">
    <property type="entry name" value="SpoIIaa-like"/>
    <property type="match status" value="1"/>
</dbReference>
<dbReference type="AlphaFoldDB" id="A0A291QLP1"/>
<dbReference type="Gene3D" id="3.30.750.24">
    <property type="entry name" value="STAS domain"/>
    <property type="match status" value="1"/>
</dbReference>